<dbReference type="GeneID" id="71762818"/>
<dbReference type="SUPFAM" id="SSF140371">
    <property type="entry name" value="Vng1086c-like"/>
    <property type="match status" value="1"/>
</dbReference>
<dbReference type="Pfam" id="PF01893">
    <property type="entry name" value="UPF0058"/>
    <property type="match status" value="1"/>
</dbReference>
<name>A0AAV3SFM2_HALDO</name>
<evidence type="ECO:0000313" key="4">
    <source>
        <dbReference type="Proteomes" id="UP001500962"/>
    </source>
</evidence>
<dbReference type="Proteomes" id="UP000830542">
    <property type="component" value="Chromosome"/>
</dbReference>
<reference evidence="2" key="2">
    <citation type="submission" date="2022-04" db="EMBL/GenBank/DDBJ databases">
        <title>Sequencing and genomic assembly of Halococcus dombrowskii.</title>
        <authorList>
            <person name="Lim S.W."/>
            <person name="MacLea K.S."/>
        </authorList>
    </citation>
    <scope>NUCLEOTIDE SEQUENCE</scope>
    <source>
        <strain evidence="2">H4</strain>
    </source>
</reference>
<gene>
    <name evidence="1" type="ORF">GCM10008985_16790</name>
    <name evidence="2" type="ORF">MUK72_13180</name>
</gene>
<dbReference type="EMBL" id="BAAADN010000026">
    <property type="protein sequence ID" value="GAA0460962.1"/>
    <property type="molecule type" value="Genomic_DNA"/>
</dbReference>
<protein>
    <submittedName>
        <fullName evidence="1">UPF0058 family protein</fullName>
    </submittedName>
</protein>
<reference evidence="1" key="3">
    <citation type="submission" date="2023-12" db="EMBL/GenBank/DDBJ databases">
        <authorList>
            <person name="Sun Q."/>
            <person name="Inoue M."/>
        </authorList>
    </citation>
    <scope>NUCLEOTIDE SEQUENCE</scope>
    <source>
        <strain evidence="1">JCM 12289</strain>
    </source>
</reference>
<accession>A0AAV3SFM2</accession>
<dbReference type="EMBL" id="CP095005">
    <property type="protein sequence ID" value="UOO94911.1"/>
    <property type="molecule type" value="Genomic_DNA"/>
</dbReference>
<dbReference type="InterPro" id="IPR036519">
    <property type="entry name" value="UPF0058_sf"/>
</dbReference>
<dbReference type="InterPro" id="IPR002753">
    <property type="entry name" value="UPF0058"/>
</dbReference>
<organism evidence="1 4">
    <name type="scientific">Halococcus dombrowskii</name>
    <dbReference type="NCBI Taxonomy" id="179637"/>
    <lineage>
        <taxon>Archaea</taxon>
        <taxon>Methanobacteriati</taxon>
        <taxon>Methanobacteriota</taxon>
        <taxon>Stenosarchaea group</taxon>
        <taxon>Halobacteria</taxon>
        <taxon>Halobacteriales</taxon>
        <taxon>Halococcaceae</taxon>
        <taxon>Halococcus</taxon>
    </lineage>
</organism>
<reference evidence="1" key="1">
    <citation type="journal article" date="2014" name="Int. J. Syst. Evol. Microbiol.">
        <title>Complete genome sequence of Corynebacterium casei LMG S-19264T (=DSM 44701T), isolated from a smear-ripened cheese.</title>
        <authorList>
            <consortium name="US DOE Joint Genome Institute (JGI-PGF)"/>
            <person name="Walter F."/>
            <person name="Albersmeier A."/>
            <person name="Kalinowski J."/>
            <person name="Ruckert C."/>
        </authorList>
    </citation>
    <scope>NUCLEOTIDE SEQUENCE</scope>
    <source>
        <strain evidence="1">JCM 12289</strain>
    </source>
</reference>
<evidence type="ECO:0000313" key="1">
    <source>
        <dbReference type="EMBL" id="GAA0460962.1"/>
    </source>
</evidence>
<proteinExistence type="predicted"/>
<sequence length="92" mass="10571">MHKEELLELHEEMVTITEFVNNREDVDPELFETYEKLDVTPDDVHKSKNEHKHAVFILGNALAEAMSDDEFSDAGRIGKRMRELATDAEGKL</sequence>
<dbReference type="Gene3D" id="1.20.1270.110">
    <property type="entry name" value="Uncharacterised protein family UPF0058"/>
    <property type="match status" value="1"/>
</dbReference>
<dbReference type="RefSeq" id="WP_004055685.1">
    <property type="nucleotide sequence ID" value="NZ_BAAADN010000026.1"/>
</dbReference>
<dbReference type="PANTHER" id="PTHR42203:SF2">
    <property type="entry name" value="UPF0058 PROTEIN MJ1205"/>
    <property type="match status" value="1"/>
</dbReference>
<keyword evidence="3" id="KW-1185">Reference proteome</keyword>
<evidence type="ECO:0000313" key="3">
    <source>
        <dbReference type="Proteomes" id="UP000830542"/>
    </source>
</evidence>
<dbReference type="Proteomes" id="UP001500962">
    <property type="component" value="Unassembled WGS sequence"/>
</dbReference>
<dbReference type="PANTHER" id="PTHR42203">
    <property type="entry name" value="UPF0058 PROTEIN MJ1205"/>
    <property type="match status" value="1"/>
</dbReference>
<dbReference type="KEGG" id="hdo:MUK72_13180"/>
<dbReference type="AlphaFoldDB" id="A0AAV3SFM2"/>
<evidence type="ECO:0000313" key="2">
    <source>
        <dbReference type="EMBL" id="UOO94911.1"/>
    </source>
</evidence>